<keyword evidence="6" id="KW-1185">Reference proteome</keyword>
<gene>
    <name evidence="5" type="ORF">H9637_11180</name>
</gene>
<evidence type="ECO:0000256" key="2">
    <source>
        <dbReference type="ARBA" id="ARBA00022801"/>
    </source>
</evidence>
<dbReference type="Pfam" id="PF01522">
    <property type="entry name" value="Polysacc_deac_1"/>
    <property type="match status" value="2"/>
</dbReference>
<dbReference type="SUPFAM" id="SSF88713">
    <property type="entry name" value="Glycoside hydrolase/deacetylase"/>
    <property type="match status" value="2"/>
</dbReference>
<name>A0ABR8YTL8_9CLOT</name>
<evidence type="ECO:0000259" key="4">
    <source>
        <dbReference type="PROSITE" id="PS51677"/>
    </source>
</evidence>
<dbReference type="CDD" id="cd10917">
    <property type="entry name" value="CE4_NodB_like_6s_7s"/>
    <property type="match status" value="2"/>
</dbReference>
<proteinExistence type="predicted"/>
<accession>A0ABR8YTL8</accession>
<dbReference type="PANTHER" id="PTHR10587:SF133">
    <property type="entry name" value="CHITIN DEACETYLASE 1-RELATED"/>
    <property type="match status" value="1"/>
</dbReference>
<dbReference type="RefSeq" id="WP_191740563.1">
    <property type="nucleotide sequence ID" value="NZ_JACSQB010000082.1"/>
</dbReference>
<dbReference type="PROSITE" id="PS51677">
    <property type="entry name" value="NODB"/>
    <property type="match status" value="2"/>
</dbReference>
<evidence type="ECO:0000256" key="3">
    <source>
        <dbReference type="SAM" id="Phobius"/>
    </source>
</evidence>
<dbReference type="Proteomes" id="UP000627166">
    <property type="component" value="Unassembled WGS sequence"/>
</dbReference>
<feature type="domain" description="NodB homology" evidence="4">
    <location>
        <begin position="68"/>
        <end position="247"/>
    </location>
</feature>
<organism evidence="5 6">
    <name type="scientific">Clostridium faecium</name>
    <dbReference type="NCBI Taxonomy" id="2762223"/>
    <lineage>
        <taxon>Bacteria</taxon>
        <taxon>Bacillati</taxon>
        <taxon>Bacillota</taxon>
        <taxon>Clostridia</taxon>
        <taxon>Eubacteriales</taxon>
        <taxon>Clostridiaceae</taxon>
        <taxon>Clostridium</taxon>
    </lineage>
</organism>
<reference evidence="5 6" key="1">
    <citation type="submission" date="2020-08" db="EMBL/GenBank/DDBJ databases">
        <title>A Genomic Blueprint of the Chicken Gut Microbiome.</title>
        <authorList>
            <person name="Gilroy R."/>
            <person name="Ravi A."/>
            <person name="Getino M."/>
            <person name="Pursley I."/>
            <person name="Horton D.L."/>
            <person name="Alikhan N.-F."/>
            <person name="Baker D."/>
            <person name="Gharbi K."/>
            <person name="Hall N."/>
            <person name="Watson M."/>
            <person name="Adriaenssens E.M."/>
            <person name="Foster-Nyarko E."/>
            <person name="Jarju S."/>
            <person name="Secka A."/>
            <person name="Antonio M."/>
            <person name="Oren A."/>
            <person name="Chaudhuri R."/>
            <person name="La Ragione R.M."/>
            <person name="Hildebrand F."/>
            <person name="Pallen M.J."/>
        </authorList>
    </citation>
    <scope>NUCLEOTIDE SEQUENCE [LARGE SCALE GENOMIC DNA]</scope>
    <source>
        <strain evidence="5 6">N37</strain>
    </source>
</reference>
<keyword evidence="3" id="KW-1133">Transmembrane helix</keyword>
<evidence type="ECO:0000313" key="5">
    <source>
        <dbReference type="EMBL" id="MBD8047595.1"/>
    </source>
</evidence>
<protein>
    <submittedName>
        <fullName evidence="5">Polysaccharide deacetylase family protein</fullName>
    </submittedName>
</protein>
<dbReference type="InterPro" id="IPR002509">
    <property type="entry name" value="NODB_dom"/>
</dbReference>
<evidence type="ECO:0000313" key="6">
    <source>
        <dbReference type="Proteomes" id="UP000627166"/>
    </source>
</evidence>
<feature type="transmembrane region" description="Helical" evidence="3">
    <location>
        <begin position="9"/>
        <end position="28"/>
    </location>
</feature>
<dbReference type="InterPro" id="IPR011330">
    <property type="entry name" value="Glyco_hydro/deAcase_b/a-brl"/>
</dbReference>
<keyword evidence="2" id="KW-0378">Hydrolase</keyword>
<keyword evidence="3" id="KW-0812">Transmembrane</keyword>
<dbReference type="InterPro" id="IPR050248">
    <property type="entry name" value="Polysacc_deacetylase_ArnD"/>
</dbReference>
<dbReference type="Gene3D" id="3.20.20.370">
    <property type="entry name" value="Glycoside hydrolase/deacetylase"/>
    <property type="match status" value="2"/>
</dbReference>
<dbReference type="EMBL" id="JACSQB010000082">
    <property type="protein sequence ID" value="MBD8047595.1"/>
    <property type="molecule type" value="Genomic_DNA"/>
</dbReference>
<keyword evidence="1" id="KW-0479">Metal-binding</keyword>
<dbReference type="PANTHER" id="PTHR10587">
    <property type="entry name" value="GLYCOSYL TRANSFERASE-RELATED"/>
    <property type="match status" value="1"/>
</dbReference>
<evidence type="ECO:0000256" key="1">
    <source>
        <dbReference type="ARBA" id="ARBA00022723"/>
    </source>
</evidence>
<keyword evidence="3" id="KW-0472">Membrane</keyword>
<sequence>MINSKYKKFIPVIIIVLILISLIVISNLSKKNSNENDISINKIEKGDKISRNNGKKSKEISYVYTTKKELTLTFSGMGDEKMMKQILDELDKFKIKAVFFLPGIRVAEEPDIAQEILKRGHEIENNTLNRKELTELSYEDIYKEVQKTNEILKKEIGVTPKYLRTKSGAYNEDVLLVAAQTGLDAVVTYSINPKDWDMKSAEEIGSYVEKYITRGGIIALNTDKNPQVIKAISLIAKAVDDVGYKLVSLDTLLEGSYERKPLQSIKGYDAAKINENAKDSEYNIVYKADTDKNEIALTFDDWGRDITVTKILDILDKNDIKASFFLRGNGVEQNPNLAKAIAEAGHDVANHSYSHPIITSITAEEIASEVIKCHQVLTEAIQEQPKMLFRPPTGEINDSTAKIIAACGYETIALFDVSAHDWDVNNSPKEVINFIVENTNKGSIILLHLQENSSTLKVLPDIIEHLKNKGYSFTTVSKLLNK</sequence>
<comment type="caution">
    <text evidence="5">The sequence shown here is derived from an EMBL/GenBank/DDBJ whole genome shotgun (WGS) entry which is preliminary data.</text>
</comment>
<feature type="domain" description="NodB homology" evidence="4">
    <location>
        <begin position="293"/>
        <end position="474"/>
    </location>
</feature>